<proteinExistence type="predicted"/>
<accession>A0AAN6QHP3</accession>
<evidence type="ECO:0000313" key="3">
    <source>
        <dbReference type="Proteomes" id="UP001302812"/>
    </source>
</evidence>
<sequence>MHPAPNLAEAPPIKSPAHVHRLAASPEAHSAPDAADDDLVRQLDGASPRLRKDTTSSTSTTATKATLASIVTNETPGTPYSSMEASPTNYGAQAVFSARDGSNVTSQQRRANRRRTGPLTAAQRERAHLIRKMGACNDCRKRRVACHPNHHDMTWEEAARKFKLGDSSIQAFAQTSGARLSPAPLNTNQSFTQENQGMDLDVSPTQQPAQPGLVETRIRTPLPSAPRPEKLANMAPLPGLDSFRTDLQGSADRILANPFRSRYANVSALLVRWQDDHDYEAKRAFHDLAKVLGEDYNYTVHVKSIPTLSDECKDPWIWLSRAVADFIAAPNQRDALNIFYYSGYSYLDGDRDMVLASSKHADRASVIKWSIIQQYFESARSDCLLILDCAYYPSYKTVRQQGMLEMIAAAAGEDHVELLGRSTFTHALTDLLRLRPAQQYKEPFSAAELHSRLLSLYPQVIRERNPERELLASFPVPLGMQLSGLKTLPSIVLAPFHRGGGEAPVSPGGGGGGSQLTLTFRLDENSYNVDSWAEWLRSMPQGIREVKVEGPYRNTLR</sequence>
<dbReference type="AlphaFoldDB" id="A0AAN6QHP3"/>
<dbReference type="Proteomes" id="UP001302812">
    <property type="component" value="Unassembled WGS sequence"/>
</dbReference>
<feature type="region of interest" description="Disordered" evidence="1">
    <location>
        <begin position="99"/>
        <end position="120"/>
    </location>
</feature>
<feature type="compositionally biased region" description="Polar residues" evidence="1">
    <location>
        <begin position="100"/>
        <end position="109"/>
    </location>
</feature>
<reference evidence="2" key="1">
    <citation type="journal article" date="2023" name="Mol. Phylogenet. Evol.">
        <title>Genome-scale phylogeny and comparative genomics of the fungal order Sordariales.</title>
        <authorList>
            <person name="Hensen N."/>
            <person name="Bonometti L."/>
            <person name="Westerberg I."/>
            <person name="Brannstrom I.O."/>
            <person name="Guillou S."/>
            <person name="Cros-Aarteil S."/>
            <person name="Calhoun S."/>
            <person name="Haridas S."/>
            <person name="Kuo A."/>
            <person name="Mondo S."/>
            <person name="Pangilinan J."/>
            <person name="Riley R."/>
            <person name="LaButti K."/>
            <person name="Andreopoulos B."/>
            <person name="Lipzen A."/>
            <person name="Chen C."/>
            <person name="Yan M."/>
            <person name="Daum C."/>
            <person name="Ng V."/>
            <person name="Clum A."/>
            <person name="Steindorff A."/>
            <person name="Ohm R.A."/>
            <person name="Martin F."/>
            <person name="Silar P."/>
            <person name="Natvig D.O."/>
            <person name="Lalanne C."/>
            <person name="Gautier V."/>
            <person name="Ament-Velasquez S.L."/>
            <person name="Kruys A."/>
            <person name="Hutchinson M.I."/>
            <person name="Powell A.J."/>
            <person name="Barry K."/>
            <person name="Miller A.N."/>
            <person name="Grigoriev I.V."/>
            <person name="Debuchy R."/>
            <person name="Gladieux P."/>
            <person name="Hiltunen Thoren M."/>
            <person name="Johannesson H."/>
        </authorList>
    </citation>
    <scope>NUCLEOTIDE SEQUENCE</scope>
    <source>
        <strain evidence="2">CBS 508.74</strain>
    </source>
</reference>
<organism evidence="2 3">
    <name type="scientific">Canariomyces notabilis</name>
    <dbReference type="NCBI Taxonomy" id="2074819"/>
    <lineage>
        <taxon>Eukaryota</taxon>
        <taxon>Fungi</taxon>
        <taxon>Dikarya</taxon>
        <taxon>Ascomycota</taxon>
        <taxon>Pezizomycotina</taxon>
        <taxon>Sordariomycetes</taxon>
        <taxon>Sordariomycetidae</taxon>
        <taxon>Sordariales</taxon>
        <taxon>Chaetomiaceae</taxon>
        <taxon>Canariomyces</taxon>
    </lineage>
</organism>
<protein>
    <submittedName>
        <fullName evidence="2">Uncharacterized protein</fullName>
    </submittedName>
</protein>
<dbReference type="EMBL" id="MU853350">
    <property type="protein sequence ID" value="KAK4110432.1"/>
    <property type="molecule type" value="Genomic_DNA"/>
</dbReference>
<reference evidence="2" key="2">
    <citation type="submission" date="2023-05" db="EMBL/GenBank/DDBJ databases">
        <authorList>
            <consortium name="Lawrence Berkeley National Laboratory"/>
            <person name="Steindorff A."/>
            <person name="Hensen N."/>
            <person name="Bonometti L."/>
            <person name="Westerberg I."/>
            <person name="Brannstrom I.O."/>
            <person name="Guillou S."/>
            <person name="Cros-Aarteil S."/>
            <person name="Calhoun S."/>
            <person name="Haridas S."/>
            <person name="Kuo A."/>
            <person name="Mondo S."/>
            <person name="Pangilinan J."/>
            <person name="Riley R."/>
            <person name="Labutti K."/>
            <person name="Andreopoulos B."/>
            <person name="Lipzen A."/>
            <person name="Chen C."/>
            <person name="Yanf M."/>
            <person name="Daum C."/>
            <person name="Ng V."/>
            <person name="Clum A."/>
            <person name="Ohm R."/>
            <person name="Martin F."/>
            <person name="Silar P."/>
            <person name="Natvig D."/>
            <person name="Lalanne C."/>
            <person name="Gautier V."/>
            <person name="Ament-Velasquez S.L."/>
            <person name="Kruys A."/>
            <person name="Hutchinson M.I."/>
            <person name="Powell A.J."/>
            <person name="Barry K."/>
            <person name="Miller A.N."/>
            <person name="Grigoriev I.V."/>
            <person name="Debuchy R."/>
            <person name="Gladieux P."/>
            <person name="Thoren M.H."/>
            <person name="Johannesson H."/>
        </authorList>
    </citation>
    <scope>NUCLEOTIDE SEQUENCE</scope>
    <source>
        <strain evidence="2">CBS 508.74</strain>
    </source>
</reference>
<feature type="region of interest" description="Disordered" evidence="1">
    <location>
        <begin position="1"/>
        <end position="86"/>
    </location>
</feature>
<name>A0AAN6QHP3_9PEZI</name>
<feature type="compositionally biased region" description="Low complexity" evidence="1">
    <location>
        <begin position="55"/>
        <end position="69"/>
    </location>
</feature>
<keyword evidence="3" id="KW-1185">Reference proteome</keyword>
<gene>
    <name evidence="2" type="ORF">N656DRAFT_205241</name>
</gene>
<feature type="compositionally biased region" description="Polar residues" evidence="1">
    <location>
        <begin position="70"/>
        <end position="86"/>
    </location>
</feature>
<dbReference type="RefSeq" id="XP_064668002.1">
    <property type="nucleotide sequence ID" value="XM_064808888.1"/>
</dbReference>
<dbReference type="GeneID" id="89933011"/>
<evidence type="ECO:0000256" key="1">
    <source>
        <dbReference type="SAM" id="MobiDB-lite"/>
    </source>
</evidence>
<comment type="caution">
    <text evidence="2">The sequence shown here is derived from an EMBL/GenBank/DDBJ whole genome shotgun (WGS) entry which is preliminary data.</text>
</comment>
<evidence type="ECO:0000313" key="2">
    <source>
        <dbReference type="EMBL" id="KAK4110432.1"/>
    </source>
</evidence>